<comment type="caution">
    <text evidence="4">The sequence shown here is derived from an EMBL/GenBank/DDBJ whole genome shotgun (WGS) entry which is preliminary data.</text>
</comment>
<gene>
    <name evidence="4" type="ORF">NSK_000818</name>
</gene>
<dbReference type="InterPro" id="IPR050843">
    <property type="entry name" value="Glycosyl_Hydrlase_38"/>
</dbReference>
<dbReference type="InterPro" id="IPR027291">
    <property type="entry name" value="Glyco_hydro_38_N_sf"/>
</dbReference>
<name>A0A4D9DD55_9STRA</name>
<feature type="region of interest" description="Disordered" evidence="1">
    <location>
        <begin position="196"/>
        <end position="221"/>
    </location>
</feature>
<dbReference type="PANTHER" id="PTHR11607">
    <property type="entry name" value="ALPHA-MANNOSIDASE"/>
    <property type="match status" value="1"/>
</dbReference>
<evidence type="ECO:0000313" key="4">
    <source>
        <dbReference type="EMBL" id="TFJ87465.1"/>
    </source>
</evidence>
<reference evidence="4 5" key="1">
    <citation type="submission" date="2019-01" db="EMBL/GenBank/DDBJ databases">
        <title>Nuclear Genome Assembly of the Microalgal Biofuel strain Nannochloropsis salina CCMP1776.</title>
        <authorList>
            <person name="Hovde B."/>
        </authorList>
    </citation>
    <scope>NUCLEOTIDE SEQUENCE [LARGE SCALE GENOMIC DNA]</scope>
    <source>
        <strain evidence="4 5">CCMP1776</strain>
    </source>
</reference>
<protein>
    <recommendedName>
        <fullName evidence="3">Glycoside hydrolase family 38 N-terminal domain-containing protein</fullName>
    </recommendedName>
</protein>
<dbReference type="Proteomes" id="UP000355283">
    <property type="component" value="Unassembled WGS sequence"/>
</dbReference>
<evidence type="ECO:0000259" key="3">
    <source>
        <dbReference type="Pfam" id="PF01074"/>
    </source>
</evidence>
<dbReference type="Pfam" id="PF01074">
    <property type="entry name" value="Glyco_hydro_38N"/>
    <property type="match status" value="1"/>
</dbReference>
<dbReference type="EMBL" id="SDOX01000005">
    <property type="protein sequence ID" value="TFJ87465.1"/>
    <property type="molecule type" value="Genomic_DNA"/>
</dbReference>
<feature type="compositionally biased region" description="Basic and acidic residues" evidence="1">
    <location>
        <begin position="69"/>
        <end position="81"/>
    </location>
</feature>
<dbReference type="InterPro" id="IPR000602">
    <property type="entry name" value="Glyco_hydro_38_N"/>
</dbReference>
<accession>A0A4D9DD55</accession>
<keyword evidence="5" id="KW-1185">Reference proteome</keyword>
<evidence type="ECO:0000256" key="1">
    <source>
        <dbReference type="SAM" id="MobiDB-lite"/>
    </source>
</evidence>
<dbReference type="OrthoDB" id="2016903at2759"/>
<organism evidence="4 5">
    <name type="scientific">Nannochloropsis salina CCMP1776</name>
    <dbReference type="NCBI Taxonomy" id="1027361"/>
    <lineage>
        <taxon>Eukaryota</taxon>
        <taxon>Sar</taxon>
        <taxon>Stramenopiles</taxon>
        <taxon>Ochrophyta</taxon>
        <taxon>Eustigmatophyceae</taxon>
        <taxon>Eustigmatales</taxon>
        <taxon>Monodopsidaceae</taxon>
        <taxon>Microchloropsis</taxon>
        <taxon>Microchloropsis salina</taxon>
    </lineage>
</organism>
<proteinExistence type="predicted"/>
<feature type="signal peptide" evidence="2">
    <location>
        <begin position="1"/>
        <end position="24"/>
    </location>
</feature>
<dbReference type="GO" id="GO:0004559">
    <property type="term" value="F:alpha-mannosidase activity"/>
    <property type="evidence" value="ECO:0007669"/>
    <property type="project" value="InterPro"/>
</dbReference>
<dbReference type="GO" id="GO:0000139">
    <property type="term" value="C:Golgi membrane"/>
    <property type="evidence" value="ECO:0007669"/>
    <property type="project" value="TreeGrafter"/>
</dbReference>
<feature type="domain" description="Glycoside hydrolase family 38 N-terminal" evidence="3">
    <location>
        <begin position="116"/>
        <end position="173"/>
    </location>
</feature>
<dbReference type="Gene3D" id="3.20.110.10">
    <property type="entry name" value="Glycoside hydrolase 38, N terminal domain"/>
    <property type="match status" value="1"/>
</dbReference>
<dbReference type="GO" id="GO:0006013">
    <property type="term" value="P:mannose metabolic process"/>
    <property type="evidence" value="ECO:0007669"/>
    <property type="project" value="InterPro"/>
</dbReference>
<feature type="region of interest" description="Disordered" evidence="1">
    <location>
        <begin position="37"/>
        <end position="108"/>
    </location>
</feature>
<keyword evidence="2" id="KW-0732">Signal</keyword>
<feature type="compositionally biased region" description="Low complexity" evidence="1">
    <location>
        <begin position="38"/>
        <end position="64"/>
    </location>
</feature>
<dbReference type="GO" id="GO:0006491">
    <property type="term" value="P:N-glycan processing"/>
    <property type="evidence" value="ECO:0007669"/>
    <property type="project" value="TreeGrafter"/>
</dbReference>
<dbReference type="PANTHER" id="PTHR11607:SF3">
    <property type="entry name" value="LYSOSOMAL ALPHA-MANNOSIDASE"/>
    <property type="match status" value="1"/>
</dbReference>
<dbReference type="SUPFAM" id="SSF88713">
    <property type="entry name" value="Glycoside hydrolase/deacetylase"/>
    <property type="match status" value="1"/>
</dbReference>
<feature type="chain" id="PRO_5020035706" description="Glycoside hydrolase family 38 N-terminal domain-containing protein" evidence="2">
    <location>
        <begin position="25"/>
        <end position="342"/>
    </location>
</feature>
<dbReference type="InterPro" id="IPR011330">
    <property type="entry name" value="Glyco_hydro/deAcase_b/a-brl"/>
</dbReference>
<evidence type="ECO:0000256" key="2">
    <source>
        <dbReference type="SAM" id="SignalP"/>
    </source>
</evidence>
<dbReference type="AlphaFoldDB" id="A0A4D9DD55"/>
<sequence>MAVYKQRCLSCGLIILLHISSFWAQILPSHPSLRIHRFPSSSSSSSSSSSFPPPSSSSSSSSSSVPHSLHVEDTKETRASPHDAPAPTSYGQPPPSFPSHPAKPRGPGRAAGVLEVLIVPHSHCDAGYKKTVEGYYLTEVRAILNGVTDSLTAHSHYRFVWAETCYLWRWWVDPTTSPAPFLFPSGEVPEVRGGLTGVGPLSKPEGGGRGARGGGREREGQGEERLLLVQFRHLGMENDGGGRGVGFDVDVEGWLARWVEEGWRVRRVNGRTLTGLYADERLEKRGREVCRVRWEGDGEGRGLHVWMAQGGFCTVEVGMEGSAEARKEDVVREEMERDPEGG</sequence>
<evidence type="ECO:0000313" key="5">
    <source>
        <dbReference type="Proteomes" id="UP000355283"/>
    </source>
</evidence>